<accession>A0A556TQ43</accession>
<dbReference type="EMBL" id="VCAZ01000010">
    <property type="protein sequence ID" value="TSK34813.1"/>
    <property type="molecule type" value="Genomic_DNA"/>
</dbReference>
<evidence type="ECO:0000313" key="3">
    <source>
        <dbReference type="Proteomes" id="UP000319801"/>
    </source>
</evidence>
<dbReference type="Proteomes" id="UP000319801">
    <property type="component" value="Unassembled WGS sequence"/>
</dbReference>
<gene>
    <name evidence="2" type="ORF">Baya_4421</name>
</gene>
<reference evidence="2 3" key="1">
    <citation type="journal article" date="2019" name="Genome Biol. Evol.">
        <title>Whole-Genome Sequencing of the Giant Devil Catfish, Bagarius yarrelli.</title>
        <authorList>
            <person name="Jiang W."/>
            <person name="Lv Y."/>
            <person name="Cheng L."/>
            <person name="Yang K."/>
            <person name="Chao B."/>
            <person name="Wang X."/>
            <person name="Li Y."/>
            <person name="Pan X."/>
            <person name="You X."/>
            <person name="Zhang Y."/>
            <person name="Yang J."/>
            <person name="Li J."/>
            <person name="Zhang X."/>
            <person name="Liu S."/>
            <person name="Sun C."/>
            <person name="Yang J."/>
            <person name="Shi Q."/>
        </authorList>
    </citation>
    <scope>NUCLEOTIDE SEQUENCE [LARGE SCALE GENOMIC DNA]</scope>
    <source>
        <strain evidence="2">JWS20170419001</strain>
        <tissue evidence="2">Muscle</tissue>
    </source>
</reference>
<organism evidence="2 3">
    <name type="scientific">Bagarius yarrelli</name>
    <name type="common">Goonch</name>
    <name type="synonym">Bagrus yarrelli</name>
    <dbReference type="NCBI Taxonomy" id="175774"/>
    <lineage>
        <taxon>Eukaryota</taxon>
        <taxon>Metazoa</taxon>
        <taxon>Chordata</taxon>
        <taxon>Craniata</taxon>
        <taxon>Vertebrata</taxon>
        <taxon>Euteleostomi</taxon>
        <taxon>Actinopterygii</taxon>
        <taxon>Neopterygii</taxon>
        <taxon>Teleostei</taxon>
        <taxon>Ostariophysi</taxon>
        <taxon>Siluriformes</taxon>
        <taxon>Sisoridae</taxon>
        <taxon>Sisorinae</taxon>
        <taxon>Bagarius</taxon>
    </lineage>
</organism>
<protein>
    <submittedName>
        <fullName evidence="2">Uncharacterized protein</fullName>
    </submittedName>
</protein>
<keyword evidence="3" id="KW-1185">Reference proteome</keyword>
<comment type="caution">
    <text evidence="2">The sequence shown here is derived from an EMBL/GenBank/DDBJ whole genome shotgun (WGS) entry which is preliminary data.</text>
</comment>
<evidence type="ECO:0000256" key="1">
    <source>
        <dbReference type="SAM" id="MobiDB-lite"/>
    </source>
</evidence>
<feature type="compositionally biased region" description="Basic and acidic residues" evidence="1">
    <location>
        <begin position="74"/>
        <end position="109"/>
    </location>
</feature>
<feature type="compositionally biased region" description="Polar residues" evidence="1">
    <location>
        <begin position="111"/>
        <end position="127"/>
    </location>
</feature>
<feature type="region of interest" description="Disordered" evidence="1">
    <location>
        <begin position="63"/>
        <end position="127"/>
    </location>
</feature>
<dbReference type="AlphaFoldDB" id="A0A556TQ43"/>
<sequence length="127" mass="14187">MQNTARAKAPQGFQINSFLVMALSPWIPLNGHFPCVVMAQRSTCEGQDPHMQGTKALRSFHFQSSLSASPKPSEAAKMEKLRQGGREGEREREQGYESEKLNKALEKHTGRSAQQYLNVNDAQTAIR</sequence>
<name>A0A556TQ43_BAGYA</name>
<evidence type="ECO:0000313" key="2">
    <source>
        <dbReference type="EMBL" id="TSK34813.1"/>
    </source>
</evidence>
<proteinExistence type="predicted"/>